<organism evidence="12 13">
    <name type="scientific">Roseburia lenta</name>
    <dbReference type="NCBI Taxonomy" id="2763061"/>
    <lineage>
        <taxon>Bacteria</taxon>
        <taxon>Bacillati</taxon>
        <taxon>Bacillota</taxon>
        <taxon>Clostridia</taxon>
        <taxon>Lachnospirales</taxon>
        <taxon>Lachnospiraceae</taxon>
        <taxon>Roseburia</taxon>
    </lineage>
</organism>
<evidence type="ECO:0000313" key="13">
    <source>
        <dbReference type="Proteomes" id="UP000643810"/>
    </source>
</evidence>
<keyword evidence="4" id="KW-0159">Chromosome partition</keyword>
<evidence type="ECO:0000259" key="11">
    <source>
        <dbReference type="PROSITE" id="PS51900"/>
    </source>
</evidence>
<keyword evidence="3" id="KW-0132">Cell division</keyword>
<reference evidence="12 13" key="1">
    <citation type="submission" date="2020-08" db="EMBL/GenBank/DDBJ databases">
        <title>Genome public.</title>
        <authorList>
            <person name="Liu C."/>
            <person name="Sun Q."/>
        </authorList>
    </citation>
    <scope>NUCLEOTIDE SEQUENCE [LARGE SCALE GENOMIC DNA]</scope>
    <source>
        <strain evidence="12 13">NSJ-9</strain>
    </source>
</reference>
<dbReference type="InterPro" id="IPR044068">
    <property type="entry name" value="CB"/>
</dbReference>
<feature type="domain" description="Tyr recombinase" evidence="10">
    <location>
        <begin position="148"/>
        <end position="346"/>
    </location>
</feature>
<keyword evidence="6 9" id="KW-0238">DNA-binding</keyword>
<evidence type="ECO:0000256" key="1">
    <source>
        <dbReference type="ARBA" id="ARBA00004496"/>
    </source>
</evidence>
<dbReference type="EMBL" id="JACOPG010000001">
    <property type="protein sequence ID" value="MBC5685154.1"/>
    <property type="molecule type" value="Genomic_DNA"/>
</dbReference>
<evidence type="ECO:0000259" key="10">
    <source>
        <dbReference type="PROSITE" id="PS51898"/>
    </source>
</evidence>
<proteinExistence type="predicted"/>
<dbReference type="InterPro" id="IPR050090">
    <property type="entry name" value="Tyrosine_recombinase_XerCD"/>
</dbReference>
<dbReference type="Pfam" id="PF00589">
    <property type="entry name" value="Phage_integrase"/>
    <property type="match status" value="1"/>
</dbReference>
<dbReference type="RefSeq" id="WP_118281205.1">
    <property type="nucleotide sequence ID" value="NZ_JACOPG010000001.1"/>
</dbReference>
<evidence type="ECO:0000313" key="12">
    <source>
        <dbReference type="EMBL" id="MBC5685154.1"/>
    </source>
</evidence>
<dbReference type="PANTHER" id="PTHR30349:SF77">
    <property type="entry name" value="TYROSINE RECOMBINASE XERC"/>
    <property type="match status" value="1"/>
</dbReference>
<keyword evidence="8" id="KW-0131">Cell cycle</keyword>
<keyword evidence="13" id="KW-1185">Reference proteome</keyword>
<keyword evidence="5" id="KW-0229">DNA integration</keyword>
<evidence type="ECO:0000256" key="7">
    <source>
        <dbReference type="ARBA" id="ARBA00023172"/>
    </source>
</evidence>
<accession>A0ABR7GCJ2</accession>
<evidence type="ECO:0000256" key="6">
    <source>
        <dbReference type="ARBA" id="ARBA00023125"/>
    </source>
</evidence>
<evidence type="ECO:0000256" key="3">
    <source>
        <dbReference type="ARBA" id="ARBA00022618"/>
    </source>
</evidence>
<comment type="caution">
    <text evidence="12">The sequence shown here is derived from an EMBL/GenBank/DDBJ whole genome shotgun (WGS) entry which is preliminary data.</text>
</comment>
<sequence length="355" mass="40857">MGKDSAYYKSKTRSQKVKLRGLIDQLPSLAADYIYSKELTTQPSTLISYCYDLLTFFRFLQTHNSTLKDLSLTEIPLSVLDHLQSEDIVEYQRYLELNLDGEMHENGKKAIARKMSPLRGLFQYHYERKNISDNPMILVKLPKLKKDKNIVRMNNYEVQALLNVIENNAGVPMTERQRKYAAKTQKRDLAIMTLMLGTGIRVSECRGLDLNDLDFNVNSMTIVRKGGGQDVLYFSDEIHQVLDDYICSERALITPYEADAPALFYSIQGRRMSVDSIERLVKRYAQMAVPNKKITPHKLRSTYGTALYRETGDIRLVADVLGHENINTTIDYYAAMEDEHKRQAANAVNYKRKDL</sequence>
<comment type="subcellular location">
    <subcellularLocation>
        <location evidence="1">Cytoplasm</location>
    </subcellularLocation>
</comment>
<feature type="domain" description="Core-binding (CB)" evidence="11">
    <location>
        <begin position="24"/>
        <end position="126"/>
    </location>
</feature>
<dbReference type="Gene3D" id="1.10.443.10">
    <property type="entry name" value="Intergrase catalytic core"/>
    <property type="match status" value="1"/>
</dbReference>
<keyword evidence="2" id="KW-0963">Cytoplasm</keyword>
<dbReference type="PROSITE" id="PS51900">
    <property type="entry name" value="CB"/>
    <property type="match status" value="1"/>
</dbReference>
<dbReference type="PROSITE" id="PS51898">
    <property type="entry name" value="TYR_RECOMBINASE"/>
    <property type="match status" value="1"/>
</dbReference>
<dbReference type="Proteomes" id="UP000643810">
    <property type="component" value="Unassembled WGS sequence"/>
</dbReference>
<dbReference type="InterPro" id="IPR013762">
    <property type="entry name" value="Integrase-like_cat_sf"/>
</dbReference>
<evidence type="ECO:0000256" key="4">
    <source>
        <dbReference type="ARBA" id="ARBA00022829"/>
    </source>
</evidence>
<dbReference type="InterPro" id="IPR002104">
    <property type="entry name" value="Integrase_catalytic"/>
</dbReference>
<dbReference type="PANTHER" id="PTHR30349">
    <property type="entry name" value="PHAGE INTEGRASE-RELATED"/>
    <property type="match status" value="1"/>
</dbReference>
<dbReference type="Gene3D" id="1.10.150.130">
    <property type="match status" value="1"/>
</dbReference>
<name>A0ABR7GCJ2_9FIRM</name>
<evidence type="ECO:0000256" key="5">
    <source>
        <dbReference type="ARBA" id="ARBA00022908"/>
    </source>
</evidence>
<keyword evidence="7" id="KW-0233">DNA recombination</keyword>
<evidence type="ECO:0000256" key="2">
    <source>
        <dbReference type="ARBA" id="ARBA00022490"/>
    </source>
</evidence>
<dbReference type="SUPFAM" id="SSF56349">
    <property type="entry name" value="DNA breaking-rejoining enzymes"/>
    <property type="match status" value="1"/>
</dbReference>
<evidence type="ECO:0000256" key="9">
    <source>
        <dbReference type="PROSITE-ProRule" id="PRU01248"/>
    </source>
</evidence>
<evidence type="ECO:0000256" key="8">
    <source>
        <dbReference type="ARBA" id="ARBA00023306"/>
    </source>
</evidence>
<dbReference type="InterPro" id="IPR010998">
    <property type="entry name" value="Integrase_recombinase_N"/>
</dbReference>
<protein>
    <submittedName>
        <fullName evidence="12">Tyrosine-type recombinase/integrase</fullName>
    </submittedName>
</protein>
<gene>
    <name evidence="12" type="ORF">H8R94_00765</name>
</gene>
<dbReference type="InterPro" id="IPR011010">
    <property type="entry name" value="DNA_brk_join_enz"/>
</dbReference>